<sequence length="456" mass="48072">MSRQQRVLVVGDTEIARRTCGALTRQGTHALHLPRPDDQRLQSALTEDVDAVALLVRGDVIALRYALLVEYLRPGIRLVVLLFDRTIADQLLTTMPNCQITSPADIAVPAIIGACMGDPVLAVDTASSPARVISGTSDGTDTRAWRPRHRVRNIARTLAGQIRPHDRTSRLLLTGLGGLAFTLLVEWLLATLALHAGPLTAFYMATRIVATVGPGETGHAPGWYLAAASVNMLLGVVYTALFTAGIVNRFLSARSIDIVGPRIRPSRDHIVVVGLGQVSLRLCVALRRLGIPVIAVERDPQAANLRLARSAGIPVLIAHAQDREVLAGLGLERARALAAMGADDLDNVEVAIAALAIAPRLHVVLRAGDSAVISETRSLFSIGEVCDITALSVHAVVHGLNGHSPRFVYPYRGGIVAHPPAPAAADAPAASAPSPGPEDGAEDAPLVSSSSVRCGC</sequence>
<evidence type="ECO:0000313" key="4">
    <source>
        <dbReference type="EMBL" id="MBO2435934.1"/>
    </source>
</evidence>
<accession>A0ABS3QPL7</accession>
<evidence type="ECO:0000256" key="2">
    <source>
        <dbReference type="SAM" id="Phobius"/>
    </source>
</evidence>
<keyword evidence="5" id="KW-1185">Reference proteome</keyword>
<dbReference type="PANTHER" id="PTHR43833">
    <property type="entry name" value="POTASSIUM CHANNEL PROTEIN 2-RELATED-RELATED"/>
    <property type="match status" value="1"/>
</dbReference>
<organism evidence="4 5">
    <name type="scientific">Actinomadura nitritigenes</name>
    <dbReference type="NCBI Taxonomy" id="134602"/>
    <lineage>
        <taxon>Bacteria</taxon>
        <taxon>Bacillati</taxon>
        <taxon>Actinomycetota</taxon>
        <taxon>Actinomycetes</taxon>
        <taxon>Streptosporangiales</taxon>
        <taxon>Thermomonosporaceae</taxon>
        <taxon>Actinomadura</taxon>
    </lineage>
</organism>
<name>A0ABS3QPL7_9ACTN</name>
<evidence type="ECO:0000259" key="3">
    <source>
        <dbReference type="PROSITE" id="PS51201"/>
    </source>
</evidence>
<reference evidence="4 5" key="1">
    <citation type="submission" date="2021-03" db="EMBL/GenBank/DDBJ databases">
        <authorList>
            <person name="Kanchanasin P."/>
            <person name="Saeng-In P."/>
            <person name="Phongsopitanun W."/>
            <person name="Yuki M."/>
            <person name="Kudo T."/>
            <person name="Ohkuma M."/>
            <person name="Tanasupawat S."/>
        </authorList>
    </citation>
    <scope>NUCLEOTIDE SEQUENCE [LARGE SCALE GENOMIC DNA]</scope>
    <source>
        <strain evidence="4 5">L46</strain>
    </source>
</reference>
<evidence type="ECO:0000256" key="1">
    <source>
        <dbReference type="SAM" id="MobiDB-lite"/>
    </source>
</evidence>
<dbReference type="SUPFAM" id="SSF81324">
    <property type="entry name" value="Voltage-gated potassium channels"/>
    <property type="match status" value="1"/>
</dbReference>
<feature type="compositionally biased region" description="Polar residues" evidence="1">
    <location>
        <begin position="447"/>
        <end position="456"/>
    </location>
</feature>
<dbReference type="EMBL" id="JAGEOK010000001">
    <property type="protein sequence ID" value="MBO2435934.1"/>
    <property type="molecule type" value="Genomic_DNA"/>
</dbReference>
<proteinExistence type="predicted"/>
<feature type="compositionally biased region" description="Low complexity" evidence="1">
    <location>
        <begin position="423"/>
        <end position="433"/>
    </location>
</feature>
<dbReference type="PROSITE" id="PS51201">
    <property type="entry name" value="RCK_N"/>
    <property type="match status" value="1"/>
</dbReference>
<keyword evidence="2" id="KW-1133">Transmembrane helix</keyword>
<dbReference type="RefSeq" id="WP_208264244.1">
    <property type="nucleotide sequence ID" value="NZ_BAAAGM010000009.1"/>
</dbReference>
<dbReference type="SUPFAM" id="SSF51735">
    <property type="entry name" value="NAD(P)-binding Rossmann-fold domains"/>
    <property type="match status" value="2"/>
</dbReference>
<dbReference type="Proteomes" id="UP000666915">
    <property type="component" value="Unassembled WGS sequence"/>
</dbReference>
<keyword evidence="2" id="KW-0812">Transmembrane</keyword>
<comment type="caution">
    <text evidence="4">The sequence shown here is derived from an EMBL/GenBank/DDBJ whole genome shotgun (WGS) entry which is preliminary data.</text>
</comment>
<feature type="transmembrane region" description="Helical" evidence="2">
    <location>
        <begin position="223"/>
        <end position="247"/>
    </location>
</feature>
<protein>
    <submittedName>
        <fullName evidence="4">NAD-binding protein</fullName>
    </submittedName>
</protein>
<dbReference type="InterPro" id="IPR036291">
    <property type="entry name" value="NAD(P)-bd_dom_sf"/>
</dbReference>
<dbReference type="Gene3D" id="3.40.50.720">
    <property type="entry name" value="NAD(P)-binding Rossmann-like Domain"/>
    <property type="match status" value="1"/>
</dbReference>
<evidence type="ECO:0000313" key="5">
    <source>
        <dbReference type="Proteomes" id="UP000666915"/>
    </source>
</evidence>
<dbReference type="InterPro" id="IPR050721">
    <property type="entry name" value="Trk_Ktr_HKT_K-transport"/>
</dbReference>
<dbReference type="Pfam" id="PF02254">
    <property type="entry name" value="TrkA_N"/>
    <property type="match status" value="1"/>
</dbReference>
<gene>
    <name evidence="4" type="ORF">J4557_00230</name>
</gene>
<dbReference type="PANTHER" id="PTHR43833:SF11">
    <property type="entry name" value="VOLTAGE-GATED POTASSIUM CHANNEL KCH"/>
    <property type="match status" value="1"/>
</dbReference>
<feature type="domain" description="RCK N-terminal" evidence="3">
    <location>
        <begin position="267"/>
        <end position="389"/>
    </location>
</feature>
<feature type="transmembrane region" description="Helical" evidence="2">
    <location>
        <begin position="171"/>
        <end position="194"/>
    </location>
</feature>
<dbReference type="InterPro" id="IPR003148">
    <property type="entry name" value="RCK_N"/>
</dbReference>
<feature type="region of interest" description="Disordered" evidence="1">
    <location>
        <begin position="422"/>
        <end position="456"/>
    </location>
</feature>
<keyword evidence="2" id="KW-0472">Membrane</keyword>